<dbReference type="OrthoDB" id="4837942at2759"/>
<dbReference type="InterPro" id="IPR036770">
    <property type="entry name" value="Ankyrin_rpt-contain_sf"/>
</dbReference>
<proteinExistence type="predicted"/>
<name>A0A135TR80_9PEZI</name>
<protein>
    <submittedName>
        <fullName evidence="4">Uncharacterized protein</fullName>
    </submittedName>
</protein>
<dbReference type="PROSITE" id="PS50088">
    <property type="entry name" value="ANK_REPEAT"/>
    <property type="match status" value="4"/>
</dbReference>
<evidence type="ECO:0000256" key="2">
    <source>
        <dbReference type="ARBA" id="ARBA00023043"/>
    </source>
</evidence>
<dbReference type="PROSITE" id="PS50297">
    <property type="entry name" value="ANK_REP_REGION"/>
    <property type="match status" value="4"/>
</dbReference>
<dbReference type="SMART" id="SM00248">
    <property type="entry name" value="ANK"/>
    <property type="match status" value="8"/>
</dbReference>
<organism evidence="4 5">
    <name type="scientific">Colletotrichum simmondsii</name>
    <dbReference type="NCBI Taxonomy" id="703756"/>
    <lineage>
        <taxon>Eukaryota</taxon>
        <taxon>Fungi</taxon>
        <taxon>Dikarya</taxon>
        <taxon>Ascomycota</taxon>
        <taxon>Pezizomycotina</taxon>
        <taxon>Sordariomycetes</taxon>
        <taxon>Hypocreomycetidae</taxon>
        <taxon>Glomerellales</taxon>
        <taxon>Glomerellaceae</taxon>
        <taxon>Colletotrichum</taxon>
        <taxon>Colletotrichum acutatum species complex</taxon>
    </lineage>
</organism>
<feature type="repeat" description="ANK" evidence="3">
    <location>
        <begin position="323"/>
        <end position="355"/>
    </location>
</feature>
<evidence type="ECO:0000313" key="5">
    <source>
        <dbReference type="Proteomes" id="UP000070328"/>
    </source>
</evidence>
<dbReference type="PRINTS" id="PR01415">
    <property type="entry name" value="ANKYRIN"/>
</dbReference>
<evidence type="ECO:0000256" key="3">
    <source>
        <dbReference type="PROSITE-ProRule" id="PRU00023"/>
    </source>
</evidence>
<feature type="repeat" description="ANK" evidence="3">
    <location>
        <begin position="257"/>
        <end position="289"/>
    </location>
</feature>
<keyword evidence="5" id="KW-1185">Reference proteome</keyword>
<accession>A0A135TR80</accession>
<evidence type="ECO:0000256" key="1">
    <source>
        <dbReference type="ARBA" id="ARBA00022737"/>
    </source>
</evidence>
<keyword evidence="1" id="KW-0677">Repeat</keyword>
<keyword evidence="2 3" id="KW-0040">ANK repeat</keyword>
<dbReference type="AlphaFoldDB" id="A0A135TR80"/>
<dbReference type="EMBL" id="JFBX01000081">
    <property type="protein sequence ID" value="KXH50686.1"/>
    <property type="molecule type" value="Genomic_DNA"/>
</dbReference>
<dbReference type="Pfam" id="PF12796">
    <property type="entry name" value="Ank_2"/>
    <property type="match status" value="2"/>
</dbReference>
<gene>
    <name evidence="4" type="ORF">CSIM01_01535</name>
</gene>
<dbReference type="Pfam" id="PF00023">
    <property type="entry name" value="Ank"/>
    <property type="match status" value="1"/>
</dbReference>
<feature type="repeat" description="ANK" evidence="3">
    <location>
        <begin position="290"/>
        <end position="322"/>
    </location>
</feature>
<dbReference type="PANTHER" id="PTHR24198:SF165">
    <property type="entry name" value="ANKYRIN REPEAT-CONTAINING PROTEIN-RELATED"/>
    <property type="match status" value="1"/>
</dbReference>
<evidence type="ECO:0000313" key="4">
    <source>
        <dbReference type="EMBL" id="KXH50686.1"/>
    </source>
</evidence>
<dbReference type="Proteomes" id="UP000070328">
    <property type="component" value="Unassembled WGS sequence"/>
</dbReference>
<feature type="repeat" description="ANK" evidence="3">
    <location>
        <begin position="488"/>
        <end position="520"/>
    </location>
</feature>
<dbReference type="Gene3D" id="1.25.40.20">
    <property type="entry name" value="Ankyrin repeat-containing domain"/>
    <property type="match status" value="2"/>
</dbReference>
<sequence>MRRIEGQGDEVAKVAKRLLLWMIYAEKKLTAIQLYHAVFQGWRHGRQPSEQQISERLDEMICSCVGLVQWEQDKTFLSLVNPTTRAYLETYMGLCFPGAHDEITDMLMTYLISNAFTPKSWNTNDLFRHLKLNPLYGYAATNWGNHARRCSSLSKHSIMEFLSHTSASPGCAQALLVFHPFTRDSASKKDHVIEITPIHISAWFGIEHALPVLLQDPQRPISKFIYTPLVLAAMNGHSRILPILFEHQKNLEVESDDLGMALRFAAHYGHADVVRTLLRAGASPEAQDDNKRTPLILATYEDQSSIVTLLIEAGANLEAKDESGKTALSISVLRGHTEIPRILINAGADTEATDESDQTPLDYANKNRMNVDNLLLLHAHTPASGKKEKYLRDMVRHTMMTGQHNSLVRLLEAGAPIELARGDRQGPLQVASWLGCWECVEILLGYEANIEAQTNGYSPPIMQALFKDHKPIIQLLLKKGADIEVLYMSQTPLLWSVSSGQRDIAELLLDFGADIGAKYASGESALERARRNNDRQMVELLEYRQIWDQS</sequence>
<dbReference type="InterPro" id="IPR002110">
    <property type="entry name" value="Ankyrin_rpt"/>
</dbReference>
<comment type="caution">
    <text evidence="4">The sequence shown here is derived from an EMBL/GenBank/DDBJ whole genome shotgun (WGS) entry which is preliminary data.</text>
</comment>
<reference evidence="4 5" key="1">
    <citation type="submission" date="2014-02" db="EMBL/GenBank/DDBJ databases">
        <title>The genome sequence of Colletotrichum simmondsii CBS122122.</title>
        <authorList>
            <person name="Baroncelli R."/>
            <person name="Thon M.R."/>
        </authorList>
    </citation>
    <scope>NUCLEOTIDE SEQUENCE [LARGE SCALE GENOMIC DNA]</scope>
    <source>
        <strain evidence="4 5">CBS122122</strain>
    </source>
</reference>
<dbReference type="PANTHER" id="PTHR24198">
    <property type="entry name" value="ANKYRIN REPEAT AND PROTEIN KINASE DOMAIN-CONTAINING PROTEIN"/>
    <property type="match status" value="1"/>
</dbReference>
<dbReference type="SUPFAM" id="SSF48403">
    <property type="entry name" value="Ankyrin repeat"/>
    <property type="match status" value="1"/>
</dbReference>